<dbReference type="Pfam" id="PF13807">
    <property type="entry name" value="GNVR"/>
    <property type="match status" value="1"/>
</dbReference>
<keyword evidence="4" id="KW-1185">Reference proteome</keyword>
<comment type="caution">
    <text evidence="3">The sequence shown here is derived from an EMBL/GenBank/DDBJ whole genome shotgun (WGS) entry which is preliminary data.</text>
</comment>
<keyword evidence="1" id="KW-0812">Transmembrane</keyword>
<dbReference type="PANTHER" id="PTHR32309:SF13">
    <property type="entry name" value="FERRIC ENTEROBACTIN TRANSPORT PROTEIN FEPE"/>
    <property type="match status" value="1"/>
</dbReference>
<protein>
    <recommendedName>
        <fullName evidence="2">Tyrosine-protein kinase G-rich domain-containing protein</fullName>
    </recommendedName>
</protein>
<gene>
    <name evidence="3" type="ORF">GTOL_10773</name>
</gene>
<evidence type="ECO:0000313" key="3">
    <source>
        <dbReference type="EMBL" id="CAG4882891.1"/>
    </source>
</evidence>
<dbReference type="EMBL" id="CAJQUM010000001">
    <property type="protein sequence ID" value="CAG4882891.1"/>
    <property type="molecule type" value="Genomic_DNA"/>
</dbReference>
<feature type="domain" description="Tyrosine-protein kinase G-rich" evidence="2">
    <location>
        <begin position="339"/>
        <end position="417"/>
    </location>
</feature>
<dbReference type="InterPro" id="IPR050445">
    <property type="entry name" value="Bact_polysacc_biosynth/exp"/>
</dbReference>
<proteinExistence type="predicted"/>
<sequence>MNYKLIYSALRARYRLFVLILATTLLTTIAISLIMPKTYVAKGSLLLDGKDQQSMRTTNEPQPWDRAGYVRTQMDIVTSSKVARRVVADLKLAENPEVRADYADSGSSAPIQDWLVENLLKYLKVETTQGSVIQQSSVVQLSFPASDATYAAQVVNGFAKAYVDTVLDLRIEPTRQTSVWFDEQMKMLRANMEQAERRLTAFQQEHGIISTDDRFDAENVQLSDLVTQVARAQVPTDAQVADISNLPGGLASPAIQTVKGELMRSEAKLQQMSAELGSKHPQYQRQQAEVQSLRDKLGREIDIVVSDAKTAARNSRAHMDQLLGAIKQQQRRMLGLKTARNELALLSHDVDIAQRTYETAMQRFMASKIESRALQTNVAVLDLAVPPTTPDRPKLFLNIAIALAVGVLLGLAAVFLAEMFDRRVRWLDDLSADPQVPLLAVLNTWDPAANRLLGAPASHYALPNPG</sequence>
<organism evidence="3 4">
    <name type="scientific">Georgfuchsia toluolica</name>
    <dbReference type="NCBI Taxonomy" id="424218"/>
    <lineage>
        <taxon>Bacteria</taxon>
        <taxon>Pseudomonadati</taxon>
        <taxon>Pseudomonadota</taxon>
        <taxon>Betaproteobacteria</taxon>
        <taxon>Nitrosomonadales</taxon>
        <taxon>Sterolibacteriaceae</taxon>
        <taxon>Georgfuchsia</taxon>
    </lineage>
</organism>
<evidence type="ECO:0000259" key="2">
    <source>
        <dbReference type="Pfam" id="PF13807"/>
    </source>
</evidence>
<keyword evidence="1" id="KW-0472">Membrane</keyword>
<feature type="transmembrane region" description="Helical" evidence="1">
    <location>
        <begin position="395"/>
        <end position="417"/>
    </location>
</feature>
<dbReference type="GO" id="GO:0004713">
    <property type="term" value="F:protein tyrosine kinase activity"/>
    <property type="evidence" value="ECO:0007669"/>
    <property type="project" value="TreeGrafter"/>
</dbReference>
<evidence type="ECO:0000313" key="4">
    <source>
        <dbReference type="Proteomes" id="UP000742786"/>
    </source>
</evidence>
<evidence type="ECO:0000256" key="1">
    <source>
        <dbReference type="SAM" id="Phobius"/>
    </source>
</evidence>
<dbReference type="GO" id="GO:0005886">
    <property type="term" value="C:plasma membrane"/>
    <property type="evidence" value="ECO:0007669"/>
    <property type="project" value="TreeGrafter"/>
</dbReference>
<dbReference type="RefSeq" id="WP_220634913.1">
    <property type="nucleotide sequence ID" value="NZ_CAJQUM010000001.1"/>
</dbReference>
<reference evidence="3" key="1">
    <citation type="submission" date="2021-04" db="EMBL/GenBank/DDBJ databases">
        <authorList>
            <person name="Hornung B."/>
        </authorList>
    </citation>
    <scope>NUCLEOTIDE SEQUENCE</scope>
    <source>
        <strain evidence="3">G5G6</strain>
    </source>
</reference>
<dbReference type="Proteomes" id="UP000742786">
    <property type="component" value="Unassembled WGS sequence"/>
</dbReference>
<dbReference type="PANTHER" id="PTHR32309">
    <property type="entry name" value="TYROSINE-PROTEIN KINASE"/>
    <property type="match status" value="1"/>
</dbReference>
<name>A0A916MZF4_9PROT</name>
<dbReference type="InterPro" id="IPR032807">
    <property type="entry name" value="GNVR"/>
</dbReference>
<keyword evidence="1" id="KW-1133">Transmembrane helix</keyword>
<dbReference type="AlphaFoldDB" id="A0A916MZF4"/>
<accession>A0A916MZF4</accession>